<evidence type="ECO:0000313" key="2">
    <source>
        <dbReference type="EMBL" id="GCB71559.1"/>
    </source>
</evidence>
<dbReference type="EMBL" id="BFAA01003490">
    <property type="protein sequence ID" value="GCB71559.1"/>
    <property type="molecule type" value="Genomic_DNA"/>
</dbReference>
<name>A0A401PEL4_SCYTO</name>
<protein>
    <submittedName>
        <fullName evidence="2">Uncharacterized protein</fullName>
    </submittedName>
</protein>
<reference evidence="2 3" key="1">
    <citation type="journal article" date="2018" name="Nat. Ecol. Evol.">
        <title>Shark genomes provide insights into elasmobranch evolution and the origin of vertebrates.</title>
        <authorList>
            <person name="Hara Y"/>
            <person name="Yamaguchi K"/>
            <person name="Onimaru K"/>
            <person name="Kadota M"/>
            <person name="Koyanagi M"/>
            <person name="Keeley SD"/>
            <person name="Tatsumi K"/>
            <person name="Tanaka K"/>
            <person name="Motone F"/>
            <person name="Kageyama Y"/>
            <person name="Nozu R"/>
            <person name="Adachi N"/>
            <person name="Nishimura O"/>
            <person name="Nakagawa R"/>
            <person name="Tanegashima C"/>
            <person name="Kiyatake I"/>
            <person name="Matsumoto R"/>
            <person name="Murakumo K"/>
            <person name="Nishida K"/>
            <person name="Terakita A"/>
            <person name="Kuratani S"/>
            <person name="Sato K"/>
            <person name="Hyodo S Kuraku.S."/>
        </authorList>
    </citation>
    <scope>NUCLEOTIDE SEQUENCE [LARGE SCALE GENOMIC DNA]</scope>
</reference>
<dbReference type="AlphaFoldDB" id="A0A401PEL4"/>
<feature type="region of interest" description="Disordered" evidence="1">
    <location>
        <begin position="59"/>
        <end position="79"/>
    </location>
</feature>
<evidence type="ECO:0000256" key="1">
    <source>
        <dbReference type="SAM" id="MobiDB-lite"/>
    </source>
</evidence>
<organism evidence="2 3">
    <name type="scientific">Scyliorhinus torazame</name>
    <name type="common">Cloudy catshark</name>
    <name type="synonym">Catulus torazame</name>
    <dbReference type="NCBI Taxonomy" id="75743"/>
    <lineage>
        <taxon>Eukaryota</taxon>
        <taxon>Metazoa</taxon>
        <taxon>Chordata</taxon>
        <taxon>Craniata</taxon>
        <taxon>Vertebrata</taxon>
        <taxon>Chondrichthyes</taxon>
        <taxon>Elasmobranchii</taxon>
        <taxon>Galeomorphii</taxon>
        <taxon>Galeoidea</taxon>
        <taxon>Carcharhiniformes</taxon>
        <taxon>Scyliorhinidae</taxon>
        <taxon>Scyliorhinus</taxon>
    </lineage>
</organism>
<gene>
    <name evidence="2" type="ORF">scyTo_0008868</name>
</gene>
<accession>A0A401PEL4</accession>
<feature type="non-terminal residue" evidence="2">
    <location>
        <position position="1"/>
    </location>
</feature>
<keyword evidence="3" id="KW-1185">Reference proteome</keyword>
<sequence length="89" mass="9882">SRVLAGERAVGLRRPLHHGARPGFIVTTTTAVRGSEAGLRRSAVRRFLLCRPPVIAGRRRREREVDGEHSSTENWNRPSSIILLPMSSS</sequence>
<comment type="caution">
    <text evidence="2">The sequence shown here is derived from an EMBL/GenBank/DDBJ whole genome shotgun (WGS) entry which is preliminary data.</text>
</comment>
<feature type="compositionally biased region" description="Basic and acidic residues" evidence="1">
    <location>
        <begin position="62"/>
        <end position="71"/>
    </location>
</feature>
<dbReference type="Proteomes" id="UP000288216">
    <property type="component" value="Unassembled WGS sequence"/>
</dbReference>
<proteinExistence type="predicted"/>
<evidence type="ECO:0000313" key="3">
    <source>
        <dbReference type="Proteomes" id="UP000288216"/>
    </source>
</evidence>